<evidence type="ECO:0000256" key="2">
    <source>
        <dbReference type="ARBA" id="ARBA00022679"/>
    </source>
</evidence>
<dbReference type="SUPFAM" id="SSF52540">
    <property type="entry name" value="P-loop containing nucleoside triphosphate hydrolases"/>
    <property type="match status" value="1"/>
</dbReference>
<dbReference type="NCBIfam" id="TIGR00041">
    <property type="entry name" value="DTMP_kinase"/>
    <property type="match status" value="1"/>
</dbReference>
<dbReference type="EMBL" id="CP045483">
    <property type="protein sequence ID" value="QGR18786.1"/>
    <property type="molecule type" value="Genomic_DNA"/>
</dbReference>
<comment type="catalytic activity">
    <reaction evidence="7 8">
        <text>dTMP + ATP = dTDP + ADP</text>
        <dbReference type="Rhea" id="RHEA:13517"/>
        <dbReference type="ChEBI" id="CHEBI:30616"/>
        <dbReference type="ChEBI" id="CHEBI:58369"/>
        <dbReference type="ChEBI" id="CHEBI:63528"/>
        <dbReference type="ChEBI" id="CHEBI:456216"/>
        <dbReference type="EC" id="2.7.4.9"/>
    </reaction>
</comment>
<keyword evidence="6 8" id="KW-0067">ATP-binding</keyword>
<evidence type="ECO:0000313" key="10">
    <source>
        <dbReference type="EMBL" id="QGR18786.1"/>
    </source>
</evidence>
<dbReference type="Gene3D" id="3.40.50.300">
    <property type="entry name" value="P-loop containing nucleotide triphosphate hydrolases"/>
    <property type="match status" value="1"/>
</dbReference>
<feature type="binding site" evidence="8">
    <location>
        <begin position="9"/>
        <end position="16"/>
    </location>
    <ligand>
        <name>ATP</name>
        <dbReference type="ChEBI" id="CHEBI:30616"/>
    </ligand>
</feature>
<dbReference type="GO" id="GO:0006235">
    <property type="term" value="P:dTTP biosynthetic process"/>
    <property type="evidence" value="ECO:0007669"/>
    <property type="project" value="UniProtKB-UniRule"/>
</dbReference>
<evidence type="ECO:0000256" key="7">
    <source>
        <dbReference type="ARBA" id="ARBA00048743"/>
    </source>
</evidence>
<dbReference type="KEGG" id="sazo:D1868_01425"/>
<dbReference type="InterPro" id="IPR027417">
    <property type="entry name" value="P-loop_NTPase"/>
</dbReference>
<sequence length="193" mass="22265">MLRIISFEGIDGSGKTTVANMVYQRLKNRFSGKNIVLTKEPFTNEITSLIEKSGWEDPIALTLLFAADRAYHLRELINQNPDVILMDRYIYSSIAYQSALGIEENWIETVNSKFPKPVLTILLDISPNKALQRIQKNDKFNFKEKIESLTIVREKYLELARKEKNIVIVNAEKSLNDVVEEVYSIIYSYLLTL</sequence>
<dbReference type="Pfam" id="PF02223">
    <property type="entry name" value="Thymidylate_kin"/>
    <property type="match status" value="1"/>
</dbReference>
<dbReference type="GeneID" id="42797695"/>
<protein>
    <recommendedName>
        <fullName evidence="8">Probable thymidylate kinase</fullName>
        <ecNumber evidence="8">2.7.4.9</ecNumber>
    </recommendedName>
    <alternativeName>
        <fullName evidence="8">dTMP kinase</fullName>
    </alternativeName>
</protein>
<evidence type="ECO:0000256" key="5">
    <source>
        <dbReference type="ARBA" id="ARBA00022777"/>
    </source>
</evidence>
<keyword evidence="4 8" id="KW-0547">Nucleotide-binding</keyword>
<dbReference type="InterPro" id="IPR039430">
    <property type="entry name" value="Thymidylate_kin-like_dom"/>
</dbReference>
<dbReference type="GO" id="GO:0005524">
    <property type="term" value="F:ATP binding"/>
    <property type="evidence" value="ECO:0007669"/>
    <property type="project" value="UniProtKB-UniRule"/>
</dbReference>
<dbReference type="CDD" id="cd01672">
    <property type="entry name" value="TMPK"/>
    <property type="match status" value="1"/>
</dbReference>
<feature type="domain" description="Thymidylate kinase-like" evidence="9">
    <location>
        <begin position="7"/>
        <end position="182"/>
    </location>
</feature>
<dbReference type="PANTHER" id="PTHR10344:SF4">
    <property type="entry name" value="UMP-CMP KINASE 2, MITOCHONDRIAL"/>
    <property type="match status" value="1"/>
</dbReference>
<name>A0A650CLQ1_9CREN</name>
<reference evidence="10 11" key="1">
    <citation type="submission" date="2019-10" db="EMBL/GenBank/DDBJ databases">
        <title>Genome Sequences from Six Type Strain Members of the Archaeal Family Sulfolobaceae: Acidianus ambivalens, Acidianus infernus, Metallosphaera prunae, Stygiolobus azoricus, Sulfolobus metallicus, and Sulfurisphaera ohwakuensis.</title>
        <authorList>
            <person name="Counts J.A."/>
            <person name="Kelly R.M."/>
        </authorList>
    </citation>
    <scope>NUCLEOTIDE SEQUENCE [LARGE SCALE GENOMIC DNA]</scope>
    <source>
        <strain evidence="10 11">FC6</strain>
    </source>
</reference>
<evidence type="ECO:0000256" key="8">
    <source>
        <dbReference type="HAMAP-Rule" id="MF_00165"/>
    </source>
</evidence>
<evidence type="ECO:0000256" key="4">
    <source>
        <dbReference type="ARBA" id="ARBA00022741"/>
    </source>
</evidence>
<gene>
    <name evidence="8 10" type="primary">tmk</name>
    <name evidence="10" type="ORF">D1868_01425</name>
</gene>
<evidence type="ECO:0000313" key="11">
    <source>
        <dbReference type="Proteomes" id="UP000423396"/>
    </source>
</evidence>
<proteinExistence type="inferred from homology"/>
<dbReference type="InterPro" id="IPR018094">
    <property type="entry name" value="Thymidylate_kinase"/>
</dbReference>
<dbReference type="GO" id="GO:0006233">
    <property type="term" value="P:dTDP biosynthetic process"/>
    <property type="evidence" value="ECO:0007669"/>
    <property type="project" value="InterPro"/>
</dbReference>
<evidence type="ECO:0000256" key="3">
    <source>
        <dbReference type="ARBA" id="ARBA00022727"/>
    </source>
</evidence>
<dbReference type="OrthoDB" id="43083at2157"/>
<keyword evidence="5 8" id="KW-0418">Kinase</keyword>
<dbReference type="AlphaFoldDB" id="A0A650CLQ1"/>
<dbReference type="PROSITE" id="PS01331">
    <property type="entry name" value="THYMIDYLATE_KINASE"/>
    <property type="match status" value="1"/>
</dbReference>
<keyword evidence="3 8" id="KW-0545">Nucleotide biosynthesis</keyword>
<dbReference type="EC" id="2.7.4.9" evidence="8"/>
<dbReference type="GO" id="GO:0004798">
    <property type="term" value="F:dTMP kinase activity"/>
    <property type="evidence" value="ECO:0007669"/>
    <property type="project" value="UniProtKB-UniRule"/>
</dbReference>
<dbReference type="Proteomes" id="UP000423396">
    <property type="component" value="Chromosome"/>
</dbReference>
<dbReference type="GO" id="GO:0005737">
    <property type="term" value="C:cytoplasm"/>
    <property type="evidence" value="ECO:0007669"/>
    <property type="project" value="TreeGrafter"/>
</dbReference>
<keyword evidence="11" id="KW-1185">Reference proteome</keyword>
<dbReference type="HAMAP" id="MF_00165">
    <property type="entry name" value="Thymidylate_kinase"/>
    <property type="match status" value="1"/>
</dbReference>
<comment type="similarity">
    <text evidence="1 8">Belongs to the thymidylate kinase family.</text>
</comment>
<evidence type="ECO:0000256" key="1">
    <source>
        <dbReference type="ARBA" id="ARBA00009776"/>
    </source>
</evidence>
<evidence type="ECO:0000256" key="6">
    <source>
        <dbReference type="ARBA" id="ARBA00022840"/>
    </source>
</evidence>
<dbReference type="RefSeq" id="WP_156005007.1">
    <property type="nucleotide sequence ID" value="NZ_CP045483.1"/>
</dbReference>
<organism evidence="10 11">
    <name type="scientific">Stygiolobus azoricus</name>
    <dbReference type="NCBI Taxonomy" id="41675"/>
    <lineage>
        <taxon>Archaea</taxon>
        <taxon>Thermoproteota</taxon>
        <taxon>Thermoprotei</taxon>
        <taxon>Sulfolobales</taxon>
        <taxon>Sulfolobaceae</taxon>
        <taxon>Stygiolobus</taxon>
    </lineage>
</organism>
<dbReference type="PANTHER" id="PTHR10344">
    <property type="entry name" value="THYMIDYLATE KINASE"/>
    <property type="match status" value="1"/>
</dbReference>
<accession>A0A650CLQ1</accession>
<dbReference type="InterPro" id="IPR018095">
    <property type="entry name" value="Thymidylate_kin_CS"/>
</dbReference>
<keyword evidence="2 8" id="KW-0808">Transferase</keyword>
<evidence type="ECO:0000259" key="9">
    <source>
        <dbReference type="Pfam" id="PF02223"/>
    </source>
</evidence>
<dbReference type="GO" id="GO:0006227">
    <property type="term" value="P:dUDP biosynthetic process"/>
    <property type="evidence" value="ECO:0007669"/>
    <property type="project" value="TreeGrafter"/>
</dbReference>